<dbReference type="GO" id="GO:0006313">
    <property type="term" value="P:DNA transposition"/>
    <property type="evidence" value="ECO:0007669"/>
    <property type="project" value="InterPro"/>
</dbReference>
<keyword evidence="4" id="KW-1185">Reference proteome</keyword>
<dbReference type="GO" id="GO:0004803">
    <property type="term" value="F:transposase activity"/>
    <property type="evidence" value="ECO:0007669"/>
    <property type="project" value="InterPro"/>
</dbReference>
<dbReference type="EMBL" id="LIPY01000119">
    <property type="protein sequence ID" value="KWX72810.1"/>
    <property type="molecule type" value="Genomic_DNA"/>
</dbReference>
<dbReference type="Pfam" id="PF04986">
    <property type="entry name" value="Y2_Tnp"/>
    <property type="match status" value="1"/>
</dbReference>
<accession>A0A1G9IHY5</accession>
<dbReference type="Proteomes" id="UP000182783">
    <property type="component" value="Unassembled WGS sequence"/>
</dbReference>
<dbReference type="InterPro" id="IPR007069">
    <property type="entry name" value="Transposase_32"/>
</dbReference>
<dbReference type="AlphaFoldDB" id="A0A1G9IHY5"/>
<dbReference type="Proteomes" id="UP000070252">
    <property type="component" value="Unassembled WGS sequence"/>
</dbReference>
<gene>
    <name evidence="2" type="ORF">AML91_20430</name>
    <name evidence="3" type="ORF">SAMN05216191_10263</name>
</gene>
<evidence type="ECO:0000313" key="3">
    <source>
        <dbReference type="EMBL" id="SDL24821.1"/>
    </source>
</evidence>
<sequence>MLRKQWQTVVLKLIRKSLNAEEKKRVQSRLQQAYSANVEGFYVHAPKQKGKVQKQLGYIGRYIKRPAIALKRIQSCDGEYVVFSYYDKTSGEEKTEQVTVEEFMTRVNPSYSG</sequence>
<name>A0A1G9IHY5_9BACL</name>
<dbReference type="EMBL" id="FNGM01000002">
    <property type="protein sequence ID" value="SDL24821.1"/>
    <property type="molecule type" value="Genomic_DNA"/>
</dbReference>
<evidence type="ECO:0000313" key="5">
    <source>
        <dbReference type="Proteomes" id="UP000182783"/>
    </source>
</evidence>
<protein>
    <submittedName>
        <fullName evidence="3">Putative transposase</fullName>
    </submittedName>
</protein>
<dbReference type="GO" id="GO:0003677">
    <property type="term" value="F:DNA binding"/>
    <property type="evidence" value="ECO:0007669"/>
    <property type="project" value="InterPro"/>
</dbReference>
<evidence type="ECO:0000313" key="2">
    <source>
        <dbReference type="EMBL" id="KWX72810.1"/>
    </source>
</evidence>
<proteinExistence type="predicted"/>
<evidence type="ECO:0000259" key="1">
    <source>
        <dbReference type="Pfam" id="PF04986"/>
    </source>
</evidence>
<reference evidence="2 4" key="1">
    <citation type="submission" date="2015-08" db="EMBL/GenBank/DDBJ databases">
        <title>Genome of Paenibacillus jilunlii.</title>
        <authorList>
            <person name="Sant'Anna F.H."/>
            <person name="Ambrosini A."/>
            <person name="Souza R."/>
            <person name="Bach E."/>
            <person name="Fernandes G."/>
            <person name="Balsanelli E."/>
            <person name="Baura V.A."/>
            <person name="Pedrosa F.O."/>
            <person name="Souza E.M."/>
            <person name="Passaglia L."/>
        </authorList>
    </citation>
    <scope>NUCLEOTIDE SEQUENCE [LARGE SCALE GENOMIC DNA]</scope>
    <source>
        <strain evidence="2 4">DSM 23019</strain>
    </source>
</reference>
<feature type="domain" description="Transposase IS801/IS1294" evidence="1">
    <location>
        <begin position="2"/>
        <end position="107"/>
    </location>
</feature>
<organism evidence="3 5">
    <name type="scientific">Paenibacillus jilunlii</name>
    <dbReference type="NCBI Taxonomy" id="682956"/>
    <lineage>
        <taxon>Bacteria</taxon>
        <taxon>Bacillati</taxon>
        <taxon>Bacillota</taxon>
        <taxon>Bacilli</taxon>
        <taxon>Bacillales</taxon>
        <taxon>Paenibacillaceae</taxon>
        <taxon>Paenibacillus</taxon>
    </lineage>
</organism>
<evidence type="ECO:0000313" key="4">
    <source>
        <dbReference type="Proteomes" id="UP000070252"/>
    </source>
</evidence>
<reference evidence="3 5" key="2">
    <citation type="submission" date="2016-10" db="EMBL/GenBank/DDBJ databases">
        <authorList>
            <person name="de Groot N.N."/>
        </authorList>
    </citation>
    <scope>NUCLEOTIDE SEQUENCE [LARGE SCALE GENOMIC DNA]</scope>
    <source>
        <strain evidence="3 5">CGMCC 1.10239</strain>
    </source>
</reference>